<dbReference type="GO" id="GO:0005737">
    <property type="term" value="C:cytoplasm"/>
    <property type="evidence" value="ECO:0007669"/>
    <property type="project" value="UniProtKB-SubCell"/>
</dbReference>
<dbReference type="GO" id="GO:0043022">
    <property type="term" value="F:ribosome binding"/>
    <property type="evidence" value="ECO:0007669"/>
    <property type="project" value="TreeGrafter"/>
</dbReference>
<organism>
    <name type="scientific">Pediculus humanus subsp. corporis</name>
    <name type="common">Body louse</name>
    <dbReference type="NCBI Taxonomy" id="121224"/>
    <lineage>
        <taxon>Eukaryota</taxon>
        <taxon>Metazoa</taxon>
        <taxon>Ecdysozoa</taxon>
        <taxon>Arthropoda</taxon>
        <taxon>Hexapoda</taxon>
        <taxon>Insecta</taxon>
        <taxon>Pterygota</taxon>
        <taxon>Neoptera</taxon>
        <taxon>Paraneoptera</taxon>
        <taxon>Psocodea</taxon>
        <taxon>Troctomorpha</taxon>
        <taxon>Phthiraptera</taxon>
        <taxon>Anoplura</taxon>
        <taxon>Pediculidae</taxon>
        <taxon>Pediculus</taxon>
    </lineage>
</organism>
<dbReference type="OMA" id="FYCDICT"/>
<dbReference type="InterPro" id="IPR057634">
    <property type="entry name" value="PAH_ZNF598/HEL2"/>
</dbReference>
<evidence type="ECO:0000256" key="4">
    <source>
        <dbReference type="ARBA" id="ARBA00012483"/>
    </source>
</evidence>
<evidence type="ECO:0000256" key="2">
    <source>
        <dbReference type="ARBA" id="ARBA00004496"/>
    </source>
</evidence>
<dbReference type="InterPro" id="IPR013087">
    <property type="entry name" value="Znf_C2H2_type"/>
</dbReference>
<dbReference type="eggNOG" id="KOG2231">
    <property type="taxonomic scope" value="Eukaryota"/>
</dbReference>
<dbReference type="InParanoid" id="E0W2G0"/>
<dbReference type="SMART" id="SM00355">
    <property type="entry name" value="ZnF_C2H2"/>
    <property type="match status" value="4"/>
</dbReference>
<comment type="subcellular location">
    <subcellularLocation>
        <location evidence="2">Cytoplasm</location>
    </subcellularLocation>
</comment>
<evidence type="ECO:0000313" key="16">
    <source>
        <dbReference type="EnsemblMetazoa" id="PHUM591820-PA"/>
    </source>
</evidence>
<accession>E0W2G0</accession>
<dbReference type="Proteomes" id="UP000009046">
    <property type="component" value="Unassembled WGS sequence"/>
</dbReference>
<dbReference type="GO" id="GO:0016567">
    <property type="term" value="P:protein ubiquitination"/>
    <property type="evidence" value="ECO:0007669"/>
    <property type="project" value="TreeGrafter"/>
</dbReference>
<feature type="compositionally biased region" description="Basic and acidic residues" evidence="13">
    <location>
        <begin position="557"/>
        <end position="584"/>
    </location>
</feature>
<feature type="compositionally biased region" description="Basic and acidic residues" evidence="13">
    <location>
        <begin position="411"/>
        <end position="424"/>
    </location>
</feature>
<feature type="region of interest" description="Disordered" evidence="13">
    <location>
        <begin position="375"/>
        <end position="479"/>
    </location>
</feature>
<evidence type="ECO:0000256" key="13">
    <source>
        <dbReference type="SAM" id="MobiDB-lite"/>
    </source>
</evidence>
<comment type="catalytic activity">
    <reaction evidence="1">
        <text>S-ubiquitinyl-[E2 ubiquitin-conjugating enzyme]-L-cysteine + [acceptor protein]-L-lysine = [E2 ubiquitin-conjugating enzyme]-L-cysteine + N(6)-ubiquitinyl-[acceptor protein]-L-lysine.</text>
        <dbReference type="EC" id="2.3.2.27"/>
    </reaction>
</comment>
<dbReference type="EC" id="2.3.2.27" evidence="4"/>
<dbReference type="InterPro" id="IPR056437">
    <property type="entry name" value="Znf-C2H2_ZNF598/HEL2"/>
</dbReference>
<gene>
    <name evidence="16" type="primary">8232790</name>
    <name evidence="15" type="ORF">Phum_PHUM591820</name>
</gene>
<dbReference type="OrthoDB" id="3838338at2759"/>
<evidence type="ECO:0000256" key="6">
    <source>
        <dbReference type="ARBA" id="ARBA00022553"/>
    </source>
</evidence>
<dbReference type="EMBL" id="DS235878">
    <property type="protein sequence ID" value="EEB19816.1"/>
    <property type="molecule type" value="Genomic_DNA"/>
</dbReference>
<feature type="compositionally biased region" description="Low complexity" evidence="13">
    <location>
        <begin position="453"/>
        <end position="463"/>
    </location>
</feature>
<dbReference type="Pfam" id="PF25447">
    <property type="entry name" value="RING_ZNF598"/>
    <property type="match status" value="1"/>
</dbReference>
<dbReference type="CTD" id="8232790"/>
<evidence type="ECO:0000256" key="5">
    <source>
        <dbReference type="ARBA" id="ARBA00022490"/>
    </source>
</evidence>
<dbReference type="InterPro" id="IPR001841">
    <property type="entry name" value="Znf_RING"/>
</dbReference>
<dbReference type="Pfam" id="PF23202">
    <property type="entry name" value="PAH_ZNF598"/>
    <property type="match status" value="1"/>
</dbReference>
<feature type="domain" description="RING-type" evidence="14">
    <location>
        <begin position="13"/>
        <end position="53"/>
    </location>
</feature>
<evidence type="ECO:0000256" key="1">
    <source>
        <dbReference type="ARBA" id="ARBA00000900"/>
    </source>
</evidence>
<feature type="compositionally biased region" description="Low complexity" evidence="13">
    <location>
        <begin position="390"/>
        <end position="400"/>
    </location>
</feature>
<evidence type="ECO:0000256" key="11">
    <source>
        <dbReference type="ARBA" id="ARBA00035113"/>
    </source>
</evidence>
<keyword evidence="8" id="KW-0479">Metal-binding</keyword>
<protein>
    <recommendedName>
        <fullName evidence="4">RING-type E3 ubiquitin transferase</fullName>
        <ecNumber evidence="4">2.3.2.27</ecNumber>
    </recommendedName>
</protein>
<feature type="region of interest" description="Disordered" evidence="13">
    <location>
        <begin position="317"/>
        <end position="338"/>
    </location>
</feature>
<dbReference type="RefSeq" id="XP_002432554.1">
    <property type="nucleotide sequence ID" value="XM_002432509.1"/>
</dbReference>
<keyword evidence="5" id="KW-0963">Cytoplasm</keyword>
<dbReference type="GO" id="GO:0061630">
    <property type="term" value="F:ubiquitin protein ligase activity"/>
    <property type="evidence" value="ECO:0007669"/>
    <property type="project" value="UniProtKB-EC"/>
</dbReference>
<keyword evidence="6" id="KW-0597">Phosphoprotein</keyword>
<dbReference type="Pfam" id="PF23230">
    <property type="entry name" value="zf-C2H2_13"/>
    <property type="match status" value="1"/>
</dbReference>
<dbReference type="InterPro" id="IPR041888">
    <property type="entry name" value="RING-HC_ZNF598/HEL2"/>
</dbReference>
<keyword evidence="7" id="KW-0808">Transferase</keyword>
<evidence type="ECO:0000256" key="9">
    <source>
        <dbReference type="ARBA" id="ARBA00022771"/>
    </source>
</evidence>
<evidence type="ECO:0000259" key="14">
    <source>
        <dbReference type="PROSITE" id="PS50089"/>
    </source>
</evidence>
<keyword evidence="9 12" id="KW-0863">Zinc-finger</keyword>
<dbReference type="InterPro" id="IPR044288">
    <property type="entry name" value="ZNF598/HEL2"/>
</dbReference>
<proteinExistence type="inferred from homology"/>
<feature type="region of interest" description="Disordered" evidence="13">
    <location>
        <begin position="546"/>
        <end position="602"/>
    </location>
</feature>
<dbReference type="PROSITE" id="PS50089">
    <property type="entry name" value="ZF_RING_2"/>
    <property type="match status" value="1"/>
</dbReference>
<feature type="compositionally biased region" description="Basic and acidic residues" evidence="13">
    <location>
        <begin position="277"/>
        <end position="291"/>
    </location>
</feature>
<dbReference type="PANTHER" id="PTHR22938:SF0">
    <property type="entry name" value="E3 UBIQUITIN-PROTEIN LIGASE ZNF598"/>
    <property type="match status" value="1"/>
</dbReference>
<evidence type="ECO:0000256" key="10">
    <source>
        <dbReference type="ARBA" id="ARBA00022833"/>
    </source>
</evidence>
<dbReference type="FunCoup" id="E0W2G0">
    <property type="interactions" value="267"/>
</dbReference>
<dbReference type="EMBL" id="AAZO01007211">
    <property type="status" value="NOT_ANNOTATED_CDS"/>
    <property type="molecule type" value="Genomic_DNA"/>
</dbReference>
<dbReference type="GO" id="GO:0072344">
    <property type="term" value="P:rescue of stalled ribosome"/>
    <property type="evidence" value="ECO:0007669"/>
    <property type="project" value="InterPro"/>
</dbReference>
<evidence type="ECO:0000313" key="15">
    <source>
        <dbReference type="EMBL" id="EEB19816.1"/>
    </source>
</evidence>
<dbReference type="HOGENOM" id="CLU_015828_0_0_1"/>
<evidence type="ECO:0000256" key="8">
    <source>
        <dbReference type="ARBA" id="ARBA00022723"/>
    </source>
</evidence>
<dbReference type="EnsemblMetazoa" id="PHUM591820-RA">
    <property type="protein sequence ID" value="PHUM591820-PA"/>
    <property type="gene ID" value="PHUM591820"/>
</dbReference>
<reference evidence="15" key="2">
    <citation type="submission" date="2007-04" db="EMBL/GenBank/DDBJ databases">
        <title>The genome of the human body louse.</title>
        <authorList>
            <consortium name="The Human Body Louse Genome Consortium"/>
            <person name="Kirkness E."/>
            <person name="Walenz B."/>
            <person name="Hass B."/>
            <person name="Bruggner R."/>
            <person name="Strausberg R."/>
        </authorList>
    </citation>
    <scope>NUCLEOTIDE SEQUENCE</scope>
    <source>
        <strain evidence="15">USDA</strain>
    </source>
</reference>
<evidence type="ECO:0000313" key="17">
    <source>
        <dbReference type="Proteomes" id="UP000009046"/>
    </source>
</evidence>
<sequence length="878" mass="99303">MITNAPEGLENICVVCFKNVEIFSIGCCDHMVCYECSTRMRVLCCQNECPICRQDLPRVVFTSNVKPFNEIQNCSTLEDKKFKICFQNKKVQDAFYSLLEHSCSVCPNNPSFKTFKNLYDHMRKQHDLYYCDLCVEHLKIFTSERQCYTSKNLDLHKKKGDADDRSHRGHPLCQFCDVRYMDNDCLYRHLRRDHLYCHFCDADGFDLYYSSYDYLLDHFRTEHYLCEEGSCIDEKFTPVFRTDIDLKAHRASAHGRILGKAAAKQARTLELEFTLKPRNRHQESSKRDRSGISDNGPLEVAVGGVIGSQSRTALPNFDSSQFPSLPSGTSSVVTSIPQTRGRNSNLTIHAFGRRNAPLALTDENFPVLGVGCESSGPGTSVKLNINQERGSTSKSGSGTTRNVSIHVNHKSSGEQKIKIRHDDIPSSSTDKSQQSSGTSAKWATISNKKLEPTPKSNPSSKGPPKTHKLNSTEDFPSLNSKFSTNLNLRDLDASKPDFVNIKTYRNNNNNKVQEPKEKKSSTLTISVDNVRSETSEIPIMFNSLKTKSKKKKSKTNNVEEKSDTAKKKSSKEIEIKTDVNEKKKNLQNNNNSALPLVTSSDEPALGKPLPKVEDWFGEFKNCDTRKKNVEKKKSKEIDLLPSDDDIVASSSPSNLNFSVLNNFDYVGPSKSNVNLNVTVENLKSNAPPGFDNFNGCFNNNNNNNDIIKKPPPGFTAEFSTSNGLTFTNSCGQSFAIPTEFEYTPPIDFEKRNSKLISKVNKIISNEEILDNFRKKSILFRQSLLSAKEYYEHCVKILGDKNLQEIFPELLVLLPDINKQQELYIVFSLSPNFPKTKIFDACINCHQILSIPDVEQHMFNHSIEQNFPLHQTNTKQWTK</sequence>
<feature type="region of interest" description="Disordered" evidence="13">
    <location>
        <begin position="502"/>
        <end position="525"/>
    </location>
</feature>
<feature type="compositionally biased region" description="Polar residues" evidence="13">
    <location>
        <begin position="376"/>
        <end position="389"/>
    </location>
</feature>
<dbReference type="GO" id="GO:0008270">
    <property type="term" value="F:zinc ion binding"/>
    <property type="evidence" value="ECO:0007669"/>
    <property type="project" value="UniProtKB-KW"/>
</dbReference>
<comment type="pathway">
    <text evidence="3">Protein modification; protein ubiquitination.</text>
</comment>
<evidence type="ECO:0000256" key="7">
    <source>
        <dbReference type="ARBA" id="ARBA00022679"/>
    </source>
</evidence>
<name>E0W2G0_PEDHC</name>
<feature type="compositionally biased region" description="Low complexity" evidence="13">
    <location>
        <begin position="426"/>
        <end position="439"/>
    </location>
</feature>
<evidence type="ECO:0000256" key="12">
    <source>
        <dbReference type="PROSITE-ProRule" id="PRU00175"/>
    </source>
</evidence>
<reference evidence="15" key="1">
    <citation type="submission" date="2007-04" db="EMBL/GenBank/DDBJ databases">
        <title>Annotation of Pediculus humanus corporis strain USDA.</title>
        <authorList>
            <person name="Kirkness E."/>
            <person name="Hannick L."/>
            <person name="Hass B."/>
            <person name="Bruggner R."/>
            <person name="Lawson D."/>
            <person name="Bidwell S."/>
            <person name="Joardar V."/>
            <person name="Caler E."/>
            <person name="Walenz B."/>
            <person name="Inman J."/>
            <person name="Schobel S."/>
            <person name="Galinsky K."/>
            <person name="Amedeo P."/>
            <person name="Strausberg R."/>
        </authorList>
    </citation>
    <scope>NUCLEOTIDE SEQUENCE</scope>
    <source>
        <strain evidence="15">USDA</strain>
    </source>
</reference>
<dbReference type="AlphaFoldDB" id="E0W2G0"/>
<dbReference type="STRING" id="121224.E0W2G0"/>
<comment type="similarity">
    <text evidence="11">Belongs to the ZNF598/HEL2 family.</text>
</comment>
<dbReference type="CDD" id="cd16615">
    <property type="entry name" value="RING-HC_ZNF598"/>
    <property type="match status" value="1"/>
</dbReference>
<evidence type="ECO:0000256" key="3">
    <source>
        <dbReference type="ARBA" id="ARBA00004906"/>
    </source>
</evidence>
<reference evidence="16" key="3">
    <citation type="submission" date="2021-02" db="UniProtKB">
        <authorList>
            <consortium name="EnsemblMetazoa"/>
        </authorList>
    </citation>
    <scope>IDENTIFICATION</scope>
    <source>
        <strain evidence="16">USDA</strain>
    </source>
</reference>
<dbReference type="VEuPathDB" id="VectorBase:PHUM591820"/>
<keyword evidence="17" id="KW-1185">Reference proteome</keyword>
<dbReference type="PANTHER" id="PTHR22938">
    <property type="entry name" value="ZINC FINGER PROTEIN 598"/>
    <property type="match status" value="1"/>
</dbReference>
<keyword evidence="10" id="KW-0862">Zinc</keyword>
<dbReference type="KEGG" id="phu:Phum_PHUM591820"/>
<dbReference type="GeneID" id="8232790"/>
<feature type="region of interest" description="Disordered" evidence="13">
    <location>
        <begin position="277"/>
        <end position="296"/>
    </location>
</feature>